<feature type="transmembrane region" description="Helical" evidence="6">
    <location>
        <begin position="244"/>
        <end position="266"/>
    </location>
</feature>
<sequence length="368" mass="39083">MKLEVQKSWIVQTLVLLAALLAALLVGALFILLAKSDPIKAYGVMLSGPFSSKFGITETLVRTTPLLLVGLGIIISFRSGILNIGGEGQVLMGAITAAWVALAFPNLPGILLLPMVFIASGVAGGIWGGIAGWLKARLAVNEILSTVMLNQIAAQLYLFMIRGFLIDPQEVAYGTGVPQTALIPDVLWLERLIPGTRLHTGFILAIILAVLVYILLWRTTIGYRLRAVGAGPDAARYAGIKVRFYLILAMALAGAFAGLAGAVEVLGVHHRALEDISAGYGFSGIVAALFGRLHPLGIIPASILFGALILGADMMQRAVAVPAAIVLVIQGFVILFVVAADLILRKPELLEKFKGFLPKKYRKGGETD</sequence>
<dbReference type="InterPro" id="IPR001851">
    <property type="entry name" value="ABC_transp_permease"/>
</dbReference>
<dbReference type="PANTHER" id="PTHR47089">
    <property type="entry name" value="ABC TRANSPORTER, PERMEASE PROTEIN"/>
    <property type="match status" value="1"/>
</dbReference>
<evidence type="ECO:0000256" key="5">
    <source>
        <dbReference type="ARBA" id="ARBA00023136"/>
    </source>
</evidence>
<comment type="subcellular location">
    <subcellularLocation>
        <location evidence="1">Cell membrane</location>
        <topology evidence="1">Multi-pass membrane protein</topology>
    </subcellularLocation>
</comment>
<keyword evidence="5 6" id="KW-0472">Membrane</keyword>
<proteinExistence type="predicted"/>
<dbReference type="Proteomes" id="UP001172911">
    <property type="component" value="Unassembled WGS sequence"/>
</dbReference>
<dbReference type="AlphaFoldDB" id="A0AAW7ZHA9"/>
<evidence type="ECO:0000256" key="2">
    <source>
        <dbReference type="ARBA" id="ARBA00022475"/>
    </source>
</evidence>
<feature type="transmembrane region" description="Helical" evidence="6">
    <location>
        <begin position="60"/>
        <end position="77"/>
    </location>
</feature>
<evidence type="ECO:0000256" key="4">
    <source>
        <dbReference type="ARBA" id="ARBA00022989"/>
    </source>
</evidence>
<keyword evidence="8" id="KW-1185">Reference proteome</keyword>
<dbReference type="EMBL" id="JARPTC010000025">
    <property type="protein sequence ID" value="MDO7788840.1"/>
    <property type="molecule type" value="Genomic_DNA"/>
</dbReference>
<dbReference type="GO" id="GO:0022857">
    <property type="term" value="F:transmembrane transporter activity"/>
    <property type="evidence" value="ECO:0007669"/>
    <property type="project" value="InterPro"/>
</dbReference>
<gene>
    <name evidence="7" type="ORF">P6N53_16600</name>
</gene>
<feature type="transmembrane region" description="Helical" evidence="6">
    <location>
        <begin position="146"/>
        <end position="165"/>
    </location>
</feature>
<feature type="transmembrane region" description="Helical" evidence="6">
    <location>
        <begin position="321"/>
        <end position="344"/>
    </location>
</feature>
<feature type="transmembrane region" description="Helical" evidence="6">
    <location>
        <begin position="297"/>
        <end position="315"/>
    </location>
</feature>
<comment type="caution">
    <text evidence="7">The sequence shown here is derived from an EMBL/GenBank/DDBJ whole genome shotgun (WGS) entry which is preliminary data.</text>
</comment>
<feature type="transmembrane region" description="Helical" evidence="6">
    <location>
        <begin position="198"/>
        <end position="216"/>
    </location>
</feature>
<dbReference type="PANTHER" id="PTHR47089:SF1">
    <property type="entry name" value="GUANOSINE ABC TRANSPORTER PERMEASE PROTEIN NUPP"/>
    <property type="match status" value="1"/>
</dbReference>
<evidence type="ECO:0000256" key="1">
    <source>
        <dbReference type="ARBA" id="ARBA00004651"/>
    </source>
</evidence>
<dbReference type="RefSeq" id="WP_304545134.1">
    <property type="nucleotide sequence ID" value="NZ_JARPTC010000025.1"/>
</dbReference>
<reference evidence="7" key="1">
    <citation type="journal article" date="2023" name="J. Hazard. Mater.">
        <title>Anaerobic biodegradation of pyrene and benzo[a]pyrene by a new sulfate-reducing Desulforamulus aquiferis strain DSA.</title>
        <authorList>
            <person name="Zhang Z."/>
            <person name="Sun J."/>
            <person name="Gong X."/>
            <person name="Wang C."/>
            <person name="Wang H."/>
        </authorList>
    </citation>
    <scope>NUCLEOTIDE SEQUENCE</scope>
    <source>
        <strain evidence="7">DSA</strain>
    </source>
</reference>
<name>A0AAW7ZHA9_9FIRM</name>
<accession>A0AAW7ZHA9</accession>
<dbReference type="Pfam" id="PF02653">
    <property type="entry name" value="BPD_transp_2"/>
    <property type="match status" value="1"/>
</dbReference>
<feature type="transmembrane region" description="Helical" evidence="6">
    <location>
        <begin position="84"/>
        <end position="104"/>
    </location>
</feature>
<keyword evidence="2" id="KW-1003">Cell membrane</keyword>
<evidence type="ECO:0000313" key="8">
    <source>
        <dbReference type="Proteomes" id="UP001172911"/>
    </source>
</evidence>
<dbReference type="CDD" id="cd06580">
    <property type="entry name" value="TM_PBP1_transp_TpRbsC_like"/>
    <property type="match status" value="1"/>
</dbReference>
<reference evidence="7" key="2">
    <citation type="submission" date="2023-03" db="EMBL/GenBank/DDBJ databases">
        <authorList>
            <person name="Zhang Z."/>
        </authorList>
    </citation>
    <scope>NUCLEOTIDE SEQUENCE</scope>
    <source>
        <strain evidence="7">DSA</strain>
    </source>
</reference>
<evidence type="ECO:0000256" key="3">
    <source>
        <dbReference type="ARBA" id="ARBA00022692"/>
    </source>
</evidence>
<keyword evidence="4 6" id="KW-1133">Transmembrane helix</keyword>
<evidence type="ECO:0000313" key="7">
    <source>
        <dbReference type="EMBL" id="MDO7788840.1"/>
    </source>
</evidence>
<dbReference type="GO" id="GO:0005886">
    <property type="term" value="C:plasma membrane"/>
    <property type="evidence" value="ECO:0007669"/>
    <property type="project" value="UniProtKB-SubCell"/>
</dbReference>
<evidence type="ECO:0000256" key="6">
    <source>
        <dbReference type="SAM" id="Phobius"/>
    </source>
</evidence>
<protein>
    <submittedName>
        <fullName evidence="7">ABC transporter permease</fullName>
    </submittedName>
</protein>
<feature type="transmembrane region" description="Helical" evidence="6">
    <location>
        <begin position="110"/>
        <end position="134"/>
    </location>
</feature>
<organism evidence="7 8">
    <name type="scientific">Desulforamulus aquiferis</name>
    <dbReference type="NCBI Taxonomy" id="1397668"/>
    <lineage>
        <taxon>Bacteria</taxon>
        <taxon>Bacillati</taxon>
        <taxon>Bacillota</taxon>
        <taxon>Clostridia</taxon>
        <taxon>Eubacteriales</taxon>
        <taxon>Peptococcaceae</taxon>
        <taxon>Desulforamulus</taxon>
    </lineage>
</organism>
<keyword evidence="3 6" id="KW-0812">Transmembrane</keyword>